<organism evidence="1 2">
    <name type="scientific">Penicillium thymicola</name>
    <dbReference type="NCBI Taxonomy" id="293382"/>
    <lineage>
        <taxon>Eukaryota</taxon>
        <taxon>Fungi</taxon>
        <taxon>Dikarya</taxon>
        <taxon>Ascomycota</taxon>
        <taxon>Pezizomycotina</taxon>
        <taxon>Eurotiomycetes</taxon>
        <taxon>Eurotiomycetidae</taxon>
        <taxon>Eurotiales</taxon>
        <taxon>Aspergillaceae</taxon>
        <taxon>Penicillium</taxon>
    </lineage>
</organism>
<keyword evidence="2" id="KW-1185">Reference proteome</keyword>
<evidence type="ECO:0000313" key="2">
    <source>
        <dbReference type="Proteomes" id="UP001227192"/>
    </source>
</evidence>
<protein>
    <submittedName>
        <fullName evidence="1">Uncharacterized protein</fullName>
    </submittedName>
</protein>
<dbReference type="Proteomes" id="UP001227192">
    <property type="component" value="Unassembled WGS sequence"/>
</dbReference>
<gene>
    <name evidence="1" type="ORF">VN97_g2623</name>
</gene>
<dbReference type="AlphaFoldDB" id="A0AAI9TPH1"/>
<accession>A0AAI9TPH1</accession>
<evidence type="ECO:0000313" key="1">
    <source>
        <dbReference type="EMBL" id="KAJ9490625.1"/>
    </source>
</evidence>
<comment type="caution">
    <text evidence="1">The sequence shown here is derived from an EMBL/GenBank/DDBJ whole genome shotgun (WGS) entry which is preliminary data.</text>
</comment>
<reference evidence="1" key="2">
    <citation type="journal article" date="2016" name="Fungal Biol.">
        <title>Ochratoxin A production by Penicillium thymicola.</title>
        <authorList>
            <person name="Nguyen H.D.T."/>
            <person name="McMullin D.R."/>
            <person name="Ponomareva E."/>
            <person name="Riley R."/>
            <person name="Pomraning K.R."/>
            <person name="Baker S.E."/>
            <person name="Seifert K.A."/>
        </authorList>
    </citation>
    <scope>NUCLEOTIDE SEQUENCE</scope>
    <source>
        <strain evidence="1">DAOM 180753</strain>
    </source>
</reference>
<name>A0AAI9TPH1_PENTH</name>
<dbReference type="EMBL" id="LACB01000052">
    <property type="protein sequence ID" value="KAJ9490625.1"/>
    <property type="molecule type" value="Genomic_DNA"/>
</dbReference>
<sequence length="85" mass="9821">MSCTSPTWAASAVEAHVRQMIIPLSRNQKQKPCCTEYGVASRLILTLSSYTFCEFTNYLLRTMDSVRRMCFYFQLSSRVLHDSWG</sequence>
<proteinExistence type="predicted"/>
<reference evidence="1" key="1">
    <citation type="submission" date="2015-06" db="EMBL/GenBank/DDBJ databases">
        <authorList>
            <person name="Nguyen H."/>
        </authorList>
    </citation>
    <scope>NUCLEOTIDE SEQUENCE</scope>
    <source>
        <strain evidence="1">DAOM 180753</strain>
    </source>
</reference>